<dbReference type="AlphaFoldDB" id="A0A919WDH3"/>
<accession>A0A919WDH3</accession>
<evidence type="ECO:0000313" key="2">
    <source>
        <dbReference type="EMBL" id="GIM98257.1"/>
    </source>
</evidence>
<name>A0A919WDH3_9ACTN</name>
<feature type="region of interest" description="Disordered" evidence="1">
    <location>
        <begin position="62"/>
        <end position="82"/>
    </location>
</feature>
<proteinExistence type="predicted"/>
<comment type="caution">
    <text evidence="2">The sequence shown here is derived from an EMBL/GenBank/DDBJ whole genome shotgun (WGS) entry which is preliminary data.</text>
</comment>
<dbReference type="Proteomes" id="UP000677082">
    <property type="component" value="Unassembled WGS sequence"/>
</dbReference>
<protein>
    <submittedName>
        <fullName evidence="2">Uncharacterized protein</fullName>
    </submittedName>
</protein>
<evidence type="ECO:0000313" key="3">
    <source>
        <dbReference type="Proteomes" id="UP000677082"/>
    </source>
</evidence>
<keyword evidence="3" id="KW-1185">Reference proteome</keyword>
<evidence type="ECO:0000256" key="1">
    <source>
        <dbReference type="SAM" id="MobiDB-lite"/>
    </source>
</evidence>
<gene>
    <name evidence="2" type="ORF">Ato02nite_100500</name>
</gene>
<organism evidence="2 3">
    <name type="scientific">Paractinoplanes toevensis</name>
    <dbReference type="NCBI Taxonomy" id="571911"/>
    <lineage>
        <taxon>Bacteria</taxon>
        <taxon>Bacillati</taxon>
        <taxon>Actinomycetota</taxon>
        <taxon>Actinomycetes</taxon>
        <taxon>Micromonosporales</taxon>
        <taxon>Micromonosporaceae</taxon>
        <taxon>Paractinoplanes</taxon>
    </lineage>
</organism>
<reference evidence="2 3" key="1">
    <citation type="submission" date="2021-03" db="EMBL/GenBank/DDBJ databases">
        <title>Whole genome shotgun sequence of Actinoplanes toevensis NBRC 105298.</title>
        <authorList>
            <person name="Komaki H."/>
            <person name="Tamura T."/>
        </authorList>
    </citation>
    <scope>NUCLEOTIDE SEQUENCE [LARGE SCALE GENOMIC DNA]</scope>
    <source>
        <strain evidence="2 3">NBRC 105298</strain>
    </source>
</reference>
<sequence>MPANDPTTTQAIVSPRWAGLDSCPGNTAISNQTPGAAISAASAGMSSVHVALARNIVVCEEDSDRLPRAPSLTAASPDPTGS</sequence>
<dbReference type="EMBL" id="BOQN01000206">
    <property type="protein sequence ID" value="GIM98257.1"/>
    <property type="molecule type" value="Genomic_DNA"/>
</dbReference>